<feature type="active site" description="Proton acceptor" evidence="7 8">
    <location>
        <position position="200"/>
    </location>
</feature>
<feature type="binding site" evidence="7">
    <location>
        <position position="255"/>
    </location>
    <ligand>
        <name>substrate</name>
    </ligand>
</feature>
<dbReference type="Proteomes" id="UP000001360">
    <property type="component" value="Chromosome"/>
</dbReference>
<dbReference type="AlphaFoldDB" id="B7GQV0"/>
<organism evidence="12 13">
    <name type="scientific">Bifidobacterium longum subsp. infantis (strain ATCC 15697 / DSM 20088 / JCM 1222 / NCTC 11817 / S12)</name>
    <dbReference type="NCBI Taxonomy" id="391904"/>
    <lineage>
        <taxon>Bacteria</taxon>
        <taxon>Bacillati</taxon>
        <taxon>Actinomycetota</taxon>
        <taxon>Actinomycetes</taxon>
        <taxon>Bifidobacteriales</taxon>
        <taxon>Bifidobacteriaceae</taxon>
        <taxon>Bifidobacterium</taxon>
    </lineage>
</organism>
<dbReference type="SMR" id="B7GQV0"/>
<evidence type="ECO:0000259" key="10">
    <source>
        <dbReference type="Pfam" id="PF00056"/>
    </source>
</evidence>
<keyword evidence="5 7" id="KW-0520">NAD</keyword>
<evidence type="ECO:0000256" key="9">
    <source>
        <dbReference type="PIRSR" id="PIRSR000102-3"/>
    </source>
</evidence>
<dbReference type="InterPro" id="IPR036291">
    <property type="entry name" value="NAD(P)-bd_dom_sf"/>
</dbReference>
<evidence type="ECO:0000256" key="1">
    <source>
        <dbReference type="ARBA" id="ARBA00004843"/>
    </source>
</evidence>
<comment type="subunit">
    <text evidence="7">Homotetramer.</text>
</comment>
<keyword evidence="4 7" id="KW-0560">Oxidoreductase</keyword>
<evidence type="ECO:0000256" key="2">
    <source>
        <dbReference type="ARBA" id="ARBA00006054"/>
    </source>
</evidence>
<evidence type="ECO:0000256" key="8">
    <source>
        <dbReference type="PIRSR" id="PIRSR000102-1"/>
    </source>
</evidence>
<dbReference type="Gene3D" id="3.90.110.10">
    <property type="entry name" value="Lactate dehydrogenase/glycoside hydrolase, family 4, C-terminal"/>
    <property type="match status" value="1"/>
</dbReference>
<protein>
    <recommendedName>
        <fullName evidence="3 7">L-lactate dehydrogenase</fullName>
        <shortName evidence="7">L-LDH</shortName>
        <ecNumber evidence="3 7">1.1.1.27</ecNumber>
    </recommendedName>
</protein>
<dbReference type="UniPathway" id="UPA00554">
    <property type="reaction ID" value="UER00611"/>
</dbReference>
<dbReference type="SUPFAM" id="SSF51735">
    <property type="entry name" value="NAD(P)-binding Rossmann-fold domains"/>
    <property type="match status" value="1"/>
</dbReference>
<reference evidence="12 13" key="1">
    <citation type="journal article" date="2008" name="Proc. Natl. Acad. Sci. U.S.A.">
        <title>The genome sequence of Bifidobacterium longum subsp. infantis reveals adaptations for milk utilization within the infant microbiome.</title>
        <authorList>
            <person name="Sela D.A."/>
            <person name="Chapman J."/>
            <person name="Adeuya A."/>
            <person name="Kim J.H."/>
            <person name="Chen F."/>
            <person name="Whitehead T.R."/>
            <person name="Lapidus A."/>
            <person name="Rokhsar D.S."/>
            <person name="Lebrilla C.B."/>
            <person name="German J.B."/>
            <person name="Price N.P."/>
            <person name="Richardson P.M."/>
            <person name="Mills D.A."/>
        </authorList>
    </citation>
    <scope>NUCLEOTIDE SEQUENCE [LARGE SCALE GENOMIC DNA]</scope>
    <source>
        <strain evidence="13">ATCC 15697 / DSM 20088 / JCM 1222 / NCTC 11817 / S12 [JGI]</strain>
    </source>
</reference>
<dbReference type="InterPro" id="IPR015955">
    <property type="entry name" value="Lactate_DH/Glyco_Ohase_4_C"/>
</dbReference>
<feature type="binding site" evidence="7">
    <location>
        <position position="64"/>
    </location>
    <ligand>
        <name>NAD(+)</name>
        <dbReference type="ChEBI" id="CHEBI:57540"/>
    </ligand>
</feature>
<comment type="function">
    <text evidence="7">Catalyzes the conversion of lactate to pyruvate.</text>
</comment>
<comment type="catalytic activity">
    <reaction evidence="6 7">
        <text>(S)-lactate + NAD(+) = pyruvate + NADH + H(+)</text>
        <dbReference type="Rhea" id="RHEA:23444"/>
        <dbReference type="ChEBI" id="CHEBI:15361"/>
        <dbReference type="ChEBI" id="CHEBI:15378"/>
        <dbReference type="ChEBI" id="CHEBI:16651"/>
        <dbReference type="ChEBI" id="CHEBI:57540"/>
        <dbReference type="ChEBI" id="CHEBI:57945"/>
        <dbReference type="EC" id="1.1.1.27"/>
    </reaction>
</comment>
<dbReference type="GO" id="GO:0006096">
    <property type="term" value="P:glycolytic process"/>
    <property type="evidence" value="ECO:0007669"/>
    <property type="project" value="UniProtKB-UniRule"/>
</dbReference>
<comment type="pathway">
    <text evidence="1 7">Fermentation; pyruvate fermentation to lactate; (S)-lactate from pyruvate: step 1/1.</text>
</comment>
<feature type="binding site" evidence="7 9">
    <location>
        <begin position="143"/>
        <end position="145"/>
    </location>
    <ligand>
        <name>NAD(+)</name>
        <dbReference type="ChEBI" id="CHEBI:57540"/>
    </ligand>
</feature>
<dbReference type="InterPro" id="IPR011304">
    <property type="entry name" value="L-lactate_DH"/>
</dbReference>
<feature type="binding site" evidence="7">
    <location>
        <position position="38"/>
    </location>
    <ligand>
        <name>NAD(+)</name>
        <dbReference type="ChEBI" id="CHEBI:57540"/>
    </ligand>
</feature>
<feature type="binding site" evidence="7">
    <location>
        <position position="113"/>
    </location>
    <ligand>
        <name>substrate</name>
    </ligand>
</feature>
<feature type="domain" description="Lactate/malate dehydrogenase C-terminal" evidence="11">
    <location>
        <begin position="170"/>
        <end position="330"/>
    </location>
</feature>
<dbReference type="Gene3D" id="3.40.50.720">
    <property type="entry name" value="NAD(P)-binding Rossmann-like Domain"/>
    <property type="match status" value="1"/>
</dbReference>
<dbReference type="InterPro" id="IPR022383">
    <property type="entry name" value="Lactate/malate_DH_C"/>
</dbReference>
<dbReference type="NCBIfam" id="NF000824">
    <property type="entry name" value="PRK00066.1"/>
    <property type="match status" value="1"/>
</dbReference>
<dbReference type="SUPFAM" id="SSF56327">
    <property type="entry name" value="LDH C-terminal domain-like"/>
    <property type="match status" value="1"/>
</dbReference>
<dbReference type="Pfam" id="PF02866">
    <property type="entry name" value="Ldh_1_C"/>
    <property type="match status" value="1"/>
</dbReference>
<feature type="binding site" evidence="9">
    <location>
        <begin position="34"/>
        <end position="39"/>
    </location>
    <ligand>
        <name>NAD(+)</name>
        <dbReference type="ChEBI" id="CHEBI:57540"/>
    </ligand>
</feature>
<proteinExistence type="inferred from homology"/>
<comment type="caution">
    <text evidence="7">Lacks conserved residue(s) required for the propagation of feature annotation.</text>
</comment>
<dbReference type="KEGG" id="bln:Blon_1090"/>
<dbReference type="CDD" id="cd05291">
    <property type="entry name" value="HicDH_like"/>
    <property type="match status" value="1"/>
</dbReference>
<dbReference type="GO" id="GO:0004459">
    <property type="term" value="F:L-lactate dehydrogenase (NAD+) activity"/>
    <property type="evidence" value="ECO:0007669"/>
    <property type="project" value="UniProtKB-UniRule"/>
</dbReference>
<name>B7GQV0_BIFLS</name>
<feature type="binding site" evidence="7">
    <location>
        <position position="90"/>
    </location>
    <ligand>
        <name>NAD(+)</name>
        <dbReference type="ChEBI" id="CHEBI:57540"/>
    </ligand>
</feature>
<dbReference type="GO" id="GO:0006089">
    <property type="term" value="P:lactate metabolic process"/>
    <property type="evidence" value="ECO:0007669"/>
    <property type="project" value="TreeGrafter"/>
</dbReference>
<dbReference type="HAMAP" id="MF_00488">
    <property type="entry name" value="Lactate_dehydrog"/>
    <property type="match status" value="1"/>
</dbReference>
<dbReference type="PIRSF" id="PIRSF000102">
    <property type="entry name" value="Lac_mal_DH"/>
    <property type="match status" value="1"/>
</dbReference>
<sequence>MTVTVGHGSYAFYRVLRKDITMVTMNRNKVVIVGTGQVGATAAFGIVTHGLCNELVLIDRSAAKALGEARDLDDGSEFQDRHVKVRAGDYADCKDADIVVITVGRKPPANSNRMAELGFTVGLVGEVVDNVMASGFDGVIVMVSNPVDVMAWYAWKRSGLPRTQVLGTGTALDTSRLKTIIGEETGLDPRNVGGFVMGEHGDSQFTAWSTVSLGGKPFARFLADNQDRFASVSTTEIEEKTRTRGDEIVAAKGGTNFGIASTVAGIVQTILWDERRIVPVSTLLDGEYGEHDVFLGVPTELRANGANEIVELDLSEDERAKLHHSAELVRDHCKGLL</sequence>
<evidence type="ECO:0000256" key="5">
    <source>
        <dbReference type="ARBA" id="ARBA00023027"/>
    </source>
</evidence>
<feature type="domain" description="Lactate/malate dehydrogenase N-terminal" evidence="10">
    <location>
        <begin position="29"/>
        <end position="167"/>
    </location>
</feature>
<dbReference type="InterPro" id="IPR018177">
    <property type="entry name" value="L-lactate_DH_AS"/>
</dbReference>
<dbReference type="GO" id="GO:0005737">
    <property type="term" value="C:cytoplasm"/>
    <property type="evidence" value="ECO:0007669"/>
    <property type="project" value="UniProtKB-SubCell"/>
</dbReference>
<evidence type="ECO:0000256" key="3">
    <source>
        <dbReference type="ARBA" id="ARBA00012967"/>
    </source>
</evidence>
<dbReference type="PROSITE" id="PS00064">
    <property type="entry name" value="L_LDH"/>
    <property type="match status" value="1"/>
</dbReference>
<feature type="binding site" evidence="7">
    <location>
        <begin position="173"/>
        <end position="176"/>
    </location>
    <ligand>
        <name>substrate</name>
    </ligand>
</feature>
<comment type="subcellular location">
    <subcellularLocation>
        <location evidence="7">Cytoplasm</location>
    </subcellularLocation>
</comment>
<accession>B7GQV0</accession>
<dbReference type="InterPro" id="IPR001557">
    <property type="entry name" value="L-lactate/malate_DH"/>
</dbReference>
<comment type="similarity">
    <text evidence="2 7">Belongs to the LDH/MDH superfamily. LDH family.</text>
</comment>
<dbReference type="InterPro" id="IPR001236">
    <property type="entry name" value="Lactate/malate_DH_N"/>
</dbReference>
<gene>
    <name evidence="7" type="primary">ldh</name>
    <name evidence="12" type="ordered locus">Blon_1090</name>
</gene>
<dbReference type="Pfam" id="PF00056">
    <property type="entry name" value="Ldh_1_N"/>
    <property type="match status" value="1"/>
</dbReference>
<evidence type="ECO:0000259" key="11">
    <source>
        <dbReference type="Pfam" id="PF02866"/>
    </source>
</evidence>
<keyword evidence="7" id="KW-0963">Cytoplasm</keyword>
<dbReference type="PRINTS" id="PR00086">
    <property type="entry name" value="LLDHDRGNASE"/>
</dbReference>
<feature type="binding site" evidence="7 9">
    <location>
        <position position="59"/>
    </location>
    <ligand>
        <name>NAD(+)</name>
        <dbReference type="ChEBI" id="CHEBI:57540"/>
    </ligand>
</feature>
<evidence type="ECO:0000313" key="12">
    <source>
        <dbReference type="EMBL" id="ACJ52180.1"/>
    </source>
</evidence>
<feature type="binding site" evidence="7">
    <location>
        <position position="168"/>
    </location>
    <ligand>
        <name>NAD(+)</name>
        <dbReference type="ChEBI" id="CHEBI:57540"/>
    </ligand>
</feature>
<evidence type="ECO:0000256" key="7">
    <source>
        <dbReference type="HAMAP-Rule" id="MF_00488"/>
    </source>
</evidence>
<feature type="binding site" evidence="7">
    <location>
        <begin position="145"/>
        <end position="148"/>
    </location>
    <ligand>
        <name>substrate</name>
    </ligand>
</feature>
<evidence type="ECO:0000313" key="13">
    <source>
        <dbReference type="Proteomes" id="UP000001360"/>
    </source>
</evidence>
<dbReference type="NCBIfam" id="TIGR01771">
    <property type="entry name" value="L-LDH-NAD"/>
    <property type="match status" value="1"/>
</dbReference>
<dbReference type="EC" id="1.1.1.27" evidence="3 7"/>
<evidence type="ECO:0000256" key="4">
    <source>
        <dbReference type="ARBA" id="ARBA00023002"/>
    </source>
</evidence>
<evidence type="ECO:0000256" key="6">
    <source>
        <dbReference type="ARBA" id="ARBA00049258"/>
    </source>
</evidence>
<dbReference type="EMBL" id="CP001095">
    <property type="protein sequence ID" value="ACJ52180.1"/>
    <property type="molecule type" value="Genomic_DNA"/>
</dbReference>
<dbReference type="PANTHER" id="PTHR43128">
    <property type="entry name" value="L-2-HYDROXYCARBOXYLATE DEHYDROGENASE (NAD(P)(+))"/>
    <property type="match status" value="1"/>
</dbReference>
<dbReference type="PANTHER" id="PTHR43128:SF16">
    <property type="entry name" value="L-LACTATE DEHYDROGENASE"/>
    <property type="match status" value="1"/>
</dbReference>